<dbReference type="EMBL" id="JAPDFR010000003">
    <property type="protein sequence ID" value="KAK0387633.1"/>
    <property type="molecule type" value="Genomic_DNA"/>
</dbReference>
<proteinExistence type="predicted"/>
<dbReference type="Pfam" id="PF11578">
    <property type="entry name" value="DUF3237"/>
    <property type="match status" value="1"/>
</dbReference>
<protein>
    <submittedName>
        <fullName evidence="1">Uncharacterized protein</fullName>
    </submittedName>
</protein>
<dbReference type="Proteomes" id="UP001175261">
    <property type="component" value="Unassembled WGS sequence"/>
</dbReference>
<dbReference type="Gene3D" id="2.40.160.20">
    <property type="match status" value="1"/>
</dbReference>
<evidence type="ECO:0000313" key="2">
    <source>
        <dbReference type="Proteomes" id="UP001175261"/>
    </source>
</evidence>
<dbReference type="AlphaFoldDB" id="A0AA39L846"/>
<sequence>MKLSHFPTLIPAFTAQIQIDTPLAITPSLLNIPFLPYSGSLTSAPGYPYQINARFIHGSDYLRLDPDEQHVRLDVRATAQDKHTGALLLLVYHGVVDITGAEGLVIRGDENAHTTGFGNAFVQVRFETDDDCLVPIEDKMYVGSGRFIVEEGQPIIVEYKISEVAAACEDRI</sequence>
<comment type="caution">
    <text evidence="1">The sequence shown here is derived from an EMBL/GenBank/DDBJ whole genome shotgun (WGS) entry which is preliminary data.</text>
</comment>
<reference evidence="1" key="1">
    <citation type="submission" date="2022-10" db="EMBL/GenBank/DDBJ databases">
        <title>Determination and structural analysis of whole genome sequence of Sarocladium strictum F4-1.</title>
        <authorList>
            <person name="Hu L."/>
            <person name="Jiang Y."/>
        </authorList>
    </citation>
    <scope>NUCLEOTIDE SEQUENCE</scope>
    <source>
        <strain evidence="1">F4-1</strain>
    </source>
</reference>
<evidence type="ECO:0000313" key="1">
    <source>
        <dbReference type="EMBL" id="KAK0387633.1"/>
    </source>
</evidence>
<name>A0AA39L846_SARSR</name>
<gene>
    <name evidence="1" type="ORF">NLU13_3879</name>
</gene>
<organism evidence="1 2">
    <name type="scientific">Sarocladium strictum</name>
    <name type="common">Black bundle disease fungus</name>
    <name type="synonym">Acremonium strictum</name>
    <dbReference type="NCBI Taxonomy" id="5046"/>
    <lineage>
        <taxon>Eukaryota</taxon>
        <taxon>Fungi</taxon>
        <taxon>Dikarya</taxon>
        <taxon>Ascomycota</taxon>
        <taxon>Pezizomycotina</taxon>
        <taxon>Sordariomycetes</taxon>
        <taxon>Hypocreomycetidae</taxon>
        <taxon>Hypocreales</taxon>
        <taxon>Sarocladiaceae</taxon>
        <taxon>Sarocladium</taxon>
    </lineage>
</organism>
<accession>A0AA39L846</accession>
<keyword evidence="2" id="KW-1185">Reference proteome</keyword>